<dbReference type="InterPro" id="IPR035892">
    <property type="entry name" value="C2_domain_sf"/>
</dbReference>
<dbReference type="InterPro" id="IPR038765">
    <property type="entry name" value="Papain-like_cys_pep_sf"/>
</dbReference>
<feature type="domain" description="Calpain catalytic" evidence="7">
    <location>
        <begin position="40"/>
        <end position="311"/>
    </location>
</feature>
<evidence type="ECO:0000256" key="6">
    <source>
        <dbReference type="PROSITE-ProRule" id="PRU00239"/>
    </source>
</evidence>
<dbReference type="GO" id="GO:0006508">
    <property type="term" value="P:proteolysis"/>
    <property type="evidence" value="ECO:0007669"/>
    <property type="project" value="UniProtKB-KW"/>
</dbReference>
<evidence type="ECO:0000256" key="5">
    <source>
        <dbReference type="PIRSR" id="PIRSR622684-1"/>
    </source>
</evidence>
<organism evidence="8 9">
    <name type="scientific">Batillaria attramentaria</name>
    <dbReference type="NCBI Taxonomy" id="370345"/>
    <lineage>
        <taxon>Eukaryota</taxon>
        <taxon>Metazoa</taxon>
        <taxon>Spiralia</taxon>
        <taxon>Lophotrochozoa</taxon>
        <taxon>Mollusca</taxon>
        <taxon>Gastropoda</taxon>
        <taxon>Caenogastropoda</taxon>
        <taxon>Sorbeoconcha</taxon>
        <taxon>Cerithioidea</taxon>
        <taxon>Batillariidae</taxon>
        <taxon>Batillaria</taxon>
    </lineage>
</organism>
<comment type="caution">
    <text evidence="8">The sequence shown here is derived from an EMBL/GenBank/DDBJ whole genome shotgun (WGS) entry which is preliminary data.</text>
</comment>
<dbReference type="Gene3D" id="2.60.40.150">
    <property type="entry name" value="C2 domain"/>
    <property type="match status" value="1"/>
</dbReference>
<dbReference type="InterPro" id="IPR001300">
    <property type="entry name" value="Peptidase_C2_calpain_cat"/>
</dbReference>
<dbReference type="InterPro" id="IPR022683">
    <property type="entry name" value="Calpain_III"/>
</dbReference>
<proteinExistence type="inferred from homology"/>
<dbReference type="SMART" id="SM00720">
    <property type="entry name" value="calpain_III"/>
    <property type="match status" value="1"/>
</dbReference>
<dbReference type="EMBL" id="JACVVK020000383">
    <property type="protein sequence ID" value="KAK7476168.1"/>
    <property type="molecule type" value="Genomic_DNA"/>
</dbReference>
<dbReference type="InterPro" id="IPR022684">
    <property type="entry name" value="Calpain_cysteine_protease"/>
</dbReference>
<evidence type="ECO:0000313" key="8">
    <source>
        <dbReference type="EMBL" id="KAK7476168.1"/>
    </source>
</evidence>
<evidence type="ECO:0000256" key="1">
    <source>
        <dbReference type="ARBA" id="ARBA00007623"/>
    </source>
</evidence>
<evidence type="ECO:0000256" key="4">
    <source>
        <dbReference type="ARBA" id="ARBA00022807"/>
    </source>
</evidence>
<dbReference type="PRINTS" id="PR00704">
    <property type="entry name" value="CALPAIN"/>
</dbReference>
<feature type="active site" evidence="5">
    <location>
        <position position="257"/>
    </location>
</feature>
<dbReference type="PANTHER" id="PTHR10183">
    <property type="entry name" value="CALPAIN"/>
    <property type="match status" value="1"/>
</dbReference>
<reference evidence="8 9" key="1">
    <citation type="journal article" date="2023" name="Sci. Data">
        <title>Genome assembly of the Korean intertidal mud-creeper Batillaria attramentaria.</title>
        <authorList>
            <person name="Patra A.K."/>
            <person name="Ho P.T."/>
            <person name="Jun S."/>
            <person name="Lee S.J."/>
            <person name="Kim Y."/>
            <person name="Won Y.J."/>
        </authorList>
    </citation>
    <scope>NUCLEOTIDE SEQUENCE [LARGE SCALE GENOMIC DNA]</scope>
    <source>
        <strain evidence="8">Wonlab-2016</strain>
    </source>
</reference>
<dbReference type="CDD" id="cd00044">
    <property type="entry name" value="CysPc"/>
    <property type="match status" value="1"/>
</dbReference>
<dbReference type="SUPFAM" id="SSF54001">
    <property type="entry name" value="Cysteine proteinases"/>
    <property type="match status" value="1"/>
</dbReference>
<dbReference type="Pfam" id="PF00168">
    <property type="entry name" value="C2"/>
    <property type="match status" value="1"/>
</dbReference>
<dbReference type="Pfam" id="PF01067">
    <property type="entry name" value="Calpain_III"/>
    <property type="match status" value="1"/>
</dbReference>
<dbReference type="Gene3D" id="3.90.70.10">
    <property type="entry name" value="Cysteine proteinases"/>
    <property type="match status" value="1"/>
</dbReference>
<keyword evidence="2" id="KW-0645">Protease</keyword>
<keyword evidence="4" id="KW-0788">Thiol protease</keyword>
<sequence>MGKGENTKANGGYVHVKPPKSFRGQDYATIKKDLVKRGVLWEDEEFPANSKSLYFSKVDNTVQWMRPKELCKVPRLIEDCVTCNDLDPGELGNNWLLTACAAIAKDKKALAKVVPDHKLQEWDDKNQYAGIFKFSFWRFGYWIDVVVDDRLPTKNGELICCHAKSRNEFWYGLLEKAYAKLYGDYESLGHCYTLDSLVDFTGGVAERIEINSLLLNDEGRQAFFKRLQDALDAGDFLLSRVEANTGFTTLKLVRLLNPWKDREWTGPWSNTSPMWKGISVEDWEKMGVKFKQEGEFWMSWDDFLTYFTRVDCATSSTRRFSPCPRRGMILSNPQYMFDINSHEDTIMISLDQHDVKGRDALMDNINTIGFHVMKVEANRRFRCHVTGKLRLSSEFKKLRSVYGTKDLVRGRYVIIPCTQEKDKVGEFILRLYTPYKPAATELTEDAPIVSCPCIAPYRMVTTITVETCADLLLEDIDTTPDPFVIIKCEGEKVQSYHESQTHNPEFNFMATFYRKKPAVMHKKKFGSELISTGACDENGTETGERKELVLSAKDKTMNLAKTGKMIVFVRSSFDLAAL</sequence>
<evidence type="ECO:0000313" key="9">
    <source>
        <dbReference type="Proteomes" id="UP001519460"/>
    </source>
</evidence>
<dbReference type="InterPro" id="IPR036213">
    <property type="entry name" value="Calpain_III_sf"/>
</dbReference>
<dbReference type="SUPFAM" id="SSF49562">
    <property type="entry name" value="C2 domain (Calcium/lipid-binding domain, CaLB)"/>
    <property type="match status" value="1"/>
</dbReference>
<gene>
    <name evidence="8" type="ORF">BaRGS_00032592</name>
</gene>
<dbReference type="PROSITE" id="PS50203">
    <property type="entry name" value="CALPAIN_CAT"/>
    <property type="match status" value="1"/>
</dbReference>
<dbReference type="InterPro" id="IPR000008">
    <property type="entry name" value="C2_dom"/>
</dbReference>
<dbReference type="Gene3D" id="2.60.120.380">
    <property type="match status" value="1"/>
</dbReference>
<dbReference type="SMART" id="SM00230">
    <property type="entry name" value="CysPc"/>
    <property type="match status" value="1"/>
</dbReference>
<dbReference type="Proteomes" id="UP001519460">
    <property type="component" value="Unassembled WGS sequence"/>
</dbReference>
<dbReference type="InterPro" id="IPR022682">
    <property type="entry name" value="Calpain_domain_III"/>
</dbReference>
<dbReference type="Pfam" id="PF00648">
    <property type="entry name" value="Peptidase_C2"/>
    <property type="match status" value="2"/>
</dbReference>
<dbReference type="PANTHER" id="PTHR10183:SF379">
    <property type="entry name" value="CALPAIN-5"/>
    <property type="match status" value="1"/>
</dbReference>
<evidence type="ECO:0000256" key="2">
    <source>
        <dbReference type="ARBA" id="ARBA00022670"/>
    </source>
</evidence>
<comment type="similarity">
    <text evidence="1">Belongs to the peptidase C2 family.</text>
</comment>
<dbReference type="GO" id="GO:0008234">
    <property type="term" value="F:cysteine-type peptidase activity"/>
    <property type="evidence" value="ECO:0007669"/>
    <property type="project" value="UniProtKB-KW"/>
</dbReference>
<keyword evidence="9" id="KW-1185">Reference proteome</keyword>
<accession>A0ABD0JM96</accession>
<dbReference type="SUPFAM" id="SSF49758">
    <property type="entry name" value="Calpain large subunit, middle domain (domain III)"/>
    <property type="match status" value="1"/>
</dbReference>
<evidence type="ECO:0000256" key="3">
    <source>
        <dbReference type="ARBA" id="ARBA00022801"/>
    </source>
</evidence>
<dbReference type="AlphaFoldDB" id="A0ABD0JM96"/>
<keyword evidence="3" id="KW-0378">Hydrolase</keyword>
<name>A0ABD0JM96_9CAEN</name>
<protein>
    <recommendedName>
        <fullName evidence="7">Calpain catalytic domain-containing protein</fullName>
    </recommendedName>
</protein>
<comment type="caution">
    <text evidence="6">Lacks conserved residue(s) required for the propagation of feature annotation.</text>
</comment>
<evidence type="ECO:0000259" key="7">
    <source>
        <dbReference type="PROSITE" id="PS50203"/>
    </source>
</evidence>